<dbReference type="InterPro" id="IPR009057">
    <property type="entry name" value="Homeodomain-like_sf"/>
</dbReference>
<dbReference type="PROSITE" id="PS50090">
    <property type="entry name" value="MYB_LIKE"/>
    <property type="match status" value="1"/>
</dbReference>
<evidence type="ECO:0000256" key="3">
    <source>
        <dbReference type="ARBA" id="ARBA00023015"/>
    </source>
</evidence>
<dbReference type="PANTHER" id="PTHR47997">
    <property type="entry name" value="MYB DOMAIN PROTEIN 55"/>
    <property type="match status" value="1"/>
</dbReference>
<comment type="caution">
    <text evidence="9">The sequence shown here is derived from an EMBL/GenBank/DDBJ whole genome shotgun (WGS) entry which is preliminary data.</text>
</comment>
<organism evidence="9 10">
    <name type="scientific">Hibiscus syriacus</name>
    <name type="common">Rose of Sharon</name>
    <dbReference type="NCBI Taxonomy" id="106335"/>
    <lineage>
        <taxon>Eukaryota</taxon>
        <taxon>Viridiplantae</taxon>
        <taxon>Streptophyta</taxon>
        <taxon>Embryophyta</taxon>
        <taxon>Tracheophyta</taxon>
        <taxon>Spermatophyta</taxon>
        <taxon>Magnoliopsida</taxon>
        <taxon>eudicotyledons</taxon>
        <taxon>Gunneridae</taxon>
        <taxon>Pentapetalae</taxon>
        <taxon>rosids</taxon>
        <taxon>malvids</taxon>
        <taxon>Malvales</taxon>
        <taxon>Malvaceae</taxon>
        <taxon>Malvoideae</taxon>
        <taxon>Hibiscus</taxon>
    </lineage>
</organism>
<evidence type="ECO:0000256" key="1">
    <source>
        <dbReference type="ARBA" id="ARBA00004123"/>
    </source>
</evidence>
<dbReference type="AlphaFoldDB" id="A0A6A2Z6L3"/>
<feature type="domain" description="Myb-like" evidence="7">
    <location>
        <begin position="81"/>
        <end position="133"/>
    </location>
</feature>
<proteinExistence type="predicted"/>
<keyword evidence="5" id="KW-0804">Transcription</keyword>
<accession>A0A6A2Z6L3</accession>
<dbReference type="EMBL" id="VEPZ02001209">
    <property type="protein sequence ID" value="KAE8686755.1"/>
    <property type="molecule type" value="Genomic_DNA"/>
</dbReference>
<sequence length="160" mass="18786">MDLFIGGHDAFLQFQNQKLVQKLEAQKVEYSTLENKFIQLTGKQNVLKSILQKLDIAVLHSSKGCFTRNPLLLKMKKCDEKRNLEKVSWNPEEDRKLIAYITRYGIWNWSHMTKPAGLQRLGKSCRLQWVNYLRPGLKHGNFTREEVDTIFDLHQKLGNR</sequence>
<evidence type="ECO:0000259" key="7">
    <source>
        <dbReference type="PROSITE" id="PS50090"/>
    </source>
</evidence>
<dbReference type="SMART" id="SM00717">
    <property type="entry name" value="SANT"/>
    <property type="match status" value="1"/>
</dbReference>
<dbReference type="PROSITE" id="PS51294">
    <property type="entry name" value="HTH_MYB"/>
    <property type="match status" value="1"/>
</dbReference>
<dbReference type="InterPro" id="IPR001005">
    <property type="entry name" value="SANT/Myb"/>
</dbReference>
<protein>
    <submittedName>
        <fullName evidence="9">R2r3-myb transcription factor</fullName>
    </submittedName>
</protein>
<dbReference type="OrthoDB" id="2143914at2759"/>
<evidence type="ECO:0000256" key="2">
    <source>
        <dbReference type="ARBA" id="ARBA00022737"/>
    </source>
</evidence>
<feature type="domain" description="HTH myb-type" evidence="8">
    <location>
        <begin position="81"/>
        <end position="137"/>
    </location>
</feature>
<dbReference type="GO" id="GO:0003677">
    <property type="term" value="F:DNA binding"/>
    <property type="evidence" value="ECO:0007669"/>
    <property type="project" value="UniProtKB-KW"/>
</dbReference>
<evidence type="ECO:0000256" key="5">
    <source>
        <dbReference type="ARBA" id="ARBA00023163"/>
    </source>
</evidence>
<dbReference type="InterPro" id="IPR051953">
    <property type="entry name" value="Plant_SW-associated_TFs"/>
</dbReference>
<dbReference type="CDD" id="cd00167">
    <property type="entry name" value="SANT"/>
    <property type="match status" value="1"/>
</dbReference>
<keyword evidence="10" id="KW-1185">Reference proteome</keyword>
<dbReference type="InterPro" id="IPR017930">
    <property type="entry name" value="Myb_dom"/>
</dbReference>
<evidence type="ECO:0000256" key="6">
    <source>
        <dbReference type="ARBA" id="ARBA00023242"/>
    </source>
</evidence>
<keyword evidence="4" id="KW-0238">DNA-binding</keyword>
<dbReference type="PANTHER" id="PTHR47997:SF28">
    <property type="entry name" value="TRANSCRIPTION FACTOR MYB15-LIKE"/>
    <property type="match status" value="1"/>
</dbReference>
<reference evidence="9" key="1">
    <citation type="submission" date="2019-09" db="EMBL/GenBank/DDBJ databases">
        <title>Draft genome information of white flower Hibiscus syriacus.</title>
        <authorList>
            <person name="Kim Y.-M."/>
        </authorList>
    </citation>
    <scope>NUCLEOTIDE SEQUENCE [LARGE SCALE GENOMIC DNA]</scope>
    <source>
        <strain evidence="9">YM2019G1</strain>
    </source>
</reference>
<evidence type="ECO:0000256" key="4">
    <source>
        <dbReference type="ARBA" id="ARBA00023125"/>
    </source>
</evidence>
<keyword evidence="2" id="KW-0677">Repeat</keyword>
<name>A0A6A2Z6L3_HIBSY</name>
<gene>
    <name evidence="9" type="ORF">F3Y22_tig00111027pilonHSYRG00016</name>
</gene>
<evidence type="ECO:0000313" key="9">
    <source>
        <dbReference type="EMBL" id="KAE8686755.1"/>
    </source>
</evidence>
<dbReference type="GO" id="GO:0005634">
    <property type="term" value="C:nucleus"/>
    <property type="evidence" value="ECO:0007669"/>
    <property type="project" value="UniProtKB-SubCell"/>
</dbReference>
<keyword evidence="3" id="KW-0805">Transcription regulation</keyword>
<evidence type="ECO:0000313" key="10">
    <source>
        <dbReference type="Proteomes" id="UP000436088"/>
    </source>
</evidence>
<evidence type="ECO:0000259" key="8">
    <source>
        <dbReference type="PROSITE" id="PS51294"/>
    </source>
</evidence>
<dbReference type="Pfam" id="PF13921">
    <property type="entry name" value="Myb_DNA-bind_6"/>
    <property type="match status" value="1"/>
</dbReference>
<dbReference type="SUPFAM" id="SSF46689">
    <property type="entry name" value="Homeodomain-like"/>
    <property type="match status" value="1"/>
</dbReference>
<comment type="subcellular location">
    <subcellularLocation>
        <location evidence="1">Nucleus</location>
    </subcellularLocation>
</comment>
<dbReference type="Proteomes" id="UP000436088">
    <property type="component" value="Unassembled WGS sequence"/>
</dbReference>
<dbReference type="Gene3D" id="1.10.10.60">
    <property type="entry name" value="Homeodomain-like"/>
    <property type="match status" value="1"/>
</dbReference>
<keyword evidence="6" id="KW-0539">Nucleus</keyword>